<comment type="caution">
    <text evidence="1">The sequence shown here is derived from an EMBL/GenBank/DDBJ whole genome shotgun (WGS) entry which is preliminary data.</text>
</comment>
<proteinExistence type="predicted"/>
<sequence>MDHYWFCVLLLLSTLIIFGHSQDLPSASVMIVSPQGPLYRGDTVTLQCKISVYTDWTYNWYRNNQPLPSQNSKTISISLPDQAGQYQCQGMRTGQPTSSYLSLSVPIIPTALPTASLTVSTQGRLYSGETVTLQCYISDYTDWTYYWYFNNQLQNPGSPSRTITTQSDQVSQYQCQGTRTDRPQVSQLSGSLHITVTVSLIEDSTDAELVEEILSTTLSTVNQSTFRLLGRGDTDWEYEFYKNRQSFYSDTKPEYRISPLYTSDTGSYTCRGVKGNKISTTSNAVQLTVSNRPKAVLSISPQWLNPGDSVTLICEVKEPSTGWRFSWYKTVPYRTGLPSLLDKSYSVEPLSGYETTEESDTLSPAGPTDTGGYVCRAGDSGVYWCESGSGQSSNAVNITVSGGDVILESPVHPVTEGNSVTLHCIYRDQPQTNTKVDFYKDGVLIRNGTTGEMTIPTVSKSDEGFYKCKSDERESPGSWMTVRCSPVSISLSRLLCGLLVVSPFLLVSIILIVKYYRAGAVNSIEAEYCEDVIEQTESSL</sequence>
<protein>
    <submittedName>
        <fullName evidence="1">Uncharacterized protein</fullName>
    </submittedName>
</protein>
<gene>
    <name evidence="1" type="ORF">DPEC_G00099000</name>
</gene>
<accession>A0ACC2GWM0</accession>
<name>A0ACC2GWM0_DALPE</name>
<evidence type="ECO:0000313" key="2">
    <source>
        <dbReference type="Proteomes" id="UP001157502"/>
    </source>
</evidence>
<dbReference type="Proteomes" id="UP001157502">
    <property type="component" value="Chromosome 8"/>
</dbReference>
<keyword evidence="2" id="KW-1185">Reference proteome</keyword>
<dbReference type="EMBL" id="CM055735">
    <property type="protein sequence ID" value="KAJ8007902.1"/>
    <property type="molecule type" value="Genomic_DNA"/>
</dbReference>
<evidence type="ECO:0000313" key="1">
    <source>
        <dbReference type="EMBL" id="KAJ8007902.1"/>
    </source>
</evidence>
<organism evidence="1 2">
    <name type="scientific">Dallia pectoralis</name>
    <name type="common">Alaska blackfish</name>
    <dbReference type="NCBI Taxonomy" id="75939"/>
    <lineage>
        <taxon>Eukaryota</taxon>
        <taxon>Metazoa</taxon>
        <taxon>Chordata</taxon>
        <taxon>Craniata</taxon>
        <taxon>Vertebrata</taxon>
        <taxon>Euteleostomi</taxon>
        <taxon>Actinopterygii</taxon>
        <taxon>Neopterygii</taxon>
        <taxon>Teleostei</taxon>
        <taxon>Protacanthopterygii</taxon>
        <taxon>Esociformes</taxon>
        <taxon>Umbridae</taxon>
        <taxon>Dallia</taxon>
    </lineage>
</organism>
<reference evidence="1" key="1">
    <citation type="submission" date="2021-05" db="EMBL/GenBank/DDBJ databases">
        <authorList>
            <person name="Pan Q."/>
            <person name="Jouanno E."/>
            <person name="Zahm M."/>
            <person name="Klopp C."/>
            <person name="Cabau C."/>
            <person name="Louis A."/>
            <person name="Berthelot C."/>
            <person name="Parey E."/>
            <person name="Roest Crollius H."/>
            <person name="Montfort J."/>
            <person name="Robinson-Rechavi M."/>
            <person name="Bouchez O."/>
            <person name="Lampietro C."/>
            <person name="Lopez Roques C."/>
            <person name="Donnadieu C."/>
            <person name="Postlethwait J."/>
            <person name="Bobe J."/>
            <person name="Dillon D."/>
            <person name="Chandos A."/>
            <person name="von Hippel F."/>
            <person name="Guiguen Y."/>
        </authorList>
    </citation>
    <scope>NUCLEOTIDE SEQUENCE</scope>
    <source>
        <strain evidence="1">YG-Jan2019</strain>
    </source>
</reference>